<keyword evidence="6" id="KW-1185">Reference proteome</keyword>
<evidence type="ECO:0000313" key="5">
    <source>
        <dbReference type="EMBL" id="RKN46147.1"/>
    </source>
</evidence>
<feature type="binding site" evidence="3">
    <location>
        <position position="66"/>
    </location>
    <ligand>
        <name>Zn(2+)</name>
        <dbReference type="ChEBI" id="CHEBI:29105"/>
    </ligand>
</feature>
<reference evidence="5 6" key="1">
    <citation type="journal article" date="2004" name="Syst. Appl. Microbiol.">
        <title>Cryptoendolithic actinomycetes from antarctic sandstone rock samples: Micromonospora endolithica sp. nov. and two isolates related to Micromonospora coerulea Jensen 1932.</title>
        <authorList>
            <person name="Hirsch P."/>
            <person name="Mevs U."/>
            <person name="Kroppenstedt R.M."/>
            <person name="Schumann P."/>
            <person name="Stackebrandt E."/>
        </authorList>
    </citation>
    <scope>NUCLEOTIDE SEQUENCE [LARGE SCALE GENOMIC DNA]</scope>
    <source>
        <strain evidence="5 6">JCM 12677</strain>
    </source>
</reference>
<feature type="binding site" evidence="3">
    <location>
        <position position="120"/>
    </location>
    <ligand>
        <name>Zn(2+)</name>
        <dbReference type="ChEBI" id="CHEBI:29105"/>
    </ligand>
</feature>
<dbReference type="InterPro" id="IPR036874">
    <property type="entry name" value="Carbonic_anhydrase_sf"/>
</dbReference>
<evidence type="ECO:0000256" key="1">
    <source>
        <dbReference type="ARBA" id="ARBA00006217"/>
    </source>
</evidence>
<dbReference type="Pfam" id="PF00484">
    <property type="entry name" value="Pro_CA"/>
    <property type="match status" value="1"/>
</dbReference>
<evidence type="ECO:0000313" key="6">
    <source>
        <dbReference type="Proteomes" id="UP000281726"/>
    </source>
</evidence>
<evidence type="ECO:0000256" key="2">
    <source>
        <dbReference type="ARBA" id="ARBA00024993"/>
    </source>
</evidence>
<proteinExistence type="inferred from homology"/>
<dbReference type="GO" id="GO:0008270">
    <property type="term" value="F:zinc ion binding"/>
    <property type="evidence" value="ECO:0007669"/>
    <property type="project" value="InterPro"/>
</dbReference>
<dbReference type="EMBL" id="RBAK01000005">
    <property type="protein sequence ID" value="RKN46147.1"/>
    <property type="molecule type" value="Genomic_DNA"/>
</dbReference>
<comment type="function">
    <text evidence="2">Catalyzes the reversible hydration of carbon dioxide to form bicarbonate.</text>
</comment>
<dbReference type="SMART" id="SM00947">
    <property type="entry name" value="Pro_CA"/>
    <property type="match status" value="1"/>
</dbReference>
<evidence type="ECO:0000256" key="3">
    <source>
        <dbReference type="PIRSR" id="PIRSR601765-1"/>
    </source>
</evidence>
<comment type="cofactor">
    <cofactor evidence="3">
        <name>Zn(2+)</name>
        <dbReference type="ChEBI" id="CHEBI:29105"/>
    </cofactor>
    <text evidence="3">Binds 1 zinc ion per subunit.</text>
</comment>
<dbReference type="SUPFAM" id="SSF53056">
    <property type="entry name" value="beta-carbonic anhydrase, cab"/>
    <property type="match status" value="1"/>
</dbReference>
<keyword evidence="3" id="KW-0479">Metal-binding</keyword>
<dbReference type="Gene3D" id="3.40.1050.10">
    <property type="entry name" value="Carbonic anhydrase"/>
    <property type="match status" value="1"/>
</dbReference>
<dbReference type="InterPro" id="IPR001765">
    <property type="entry name" value="Carbonic_anhydrase"/>
</dbReference>
<feature type="binding site" evidence="3">
    <location>
        <position position="68"/>
    </location>
    <ligand>
        <name>Zn(2+)</name>
        <dbReference type="ChEBI" id="CHEBI:29105"/>
    </ligand>
</feature>
<comment type="caution">
    <text evidence="5">The sequence shown here is derived from an EMBL/GenBank/DDBJ whole genome shotgun (WGS) entry which is preliminary data.</text>
</comment>
<name>A0A3A9ZFK6_9ACTN</name>
<gene>
    <name evidence="5" type="ORF">D7223_14465</name>
</gene>
<feature type="binding site" evidence="3">
    <location>
        <position position="117"/>
    </location>
    <ligand>
        <name>Zn(2+)</name>
        <dbReference type="ChEBI" id="CHEBI:29105"/>
    </ligand>
</feature>
<accession>A0A3A9ZFK6</accession>
<dbReference type="GO" id="GO:0004089">
    <property type="term" value="F:carbonate dehydratase activity"/>
    <property type="evidence" value="ECO:0007669"/>
    <property type="project" value="InterPro"/>
</dbReference>
<comment type="similarity">
    <text evidence="1">Belongs to the beta-class carbonic anhydrase family.</text>
</comment>
<evidence type="ECO:0000256" key="4">
    <source>
        <dbReference type="SAM" id="MobiDB-lite"/>
    </source>
</evidence>
<feature type="region of interest" description="Disordered" evidence="4">
    <location>
        <begin position="1"/>
        <end position="23"/>
    </location>
</feature>
<protein>
    <recommendedName>
        <fullName evidence="7">Carbonic anhydrase</fullName>
    </recommendedName>
</protein>
<dbReference type="AlphaFoldDB" id="A0A3A9ZFK6"/>
<evidence type="ECO:0008006" key="7">
    <source>
        <dbReference type="Google" id="ProtNLM"/>
    </source>
</evidence>
<organism evidence="5 6">
    <name type="scientific">Micromonospora endolithica</name>
    <dbReference type="NCBI Taxonomy" id="230091"/>
    <lineage>
        <taxon>Bacteria</taxon>
        <taxon>Bacillati</taxon>
        <taxon>Actinomycetota</taxon>
        <taxon>Actinomycetes</taxon>
        <taxon>Micromonosporales</taxon>
        <taxon>Micromonosporaceae</taxon>
        <taxon>Micromonospora</taxon>
    </lineage>
</organism>
<dbReference type="Proteomes" id="UP000281726">
    <property type="component" value="Unassembled WGS sequence"/>
</dbReference>
<keyword evidence="3" id="KW-0862">Zinc</keyword>
<sequence>MRLCTPLRPWPASATRDRRPPTELPIASMAGSRADAVFPPVDLHPLLPPDRQRDSAVDRPAALFACSDPHADIDSLFTGAQLYTVRTAGLAIGPAVLASLEYAIEQMNAALVIILGHDVCRLPGSTPDTRIRHTAAMLRKRSNILTTAVSARRCYLVGLCWQDRSELIRPVTLDDTHRASHR</sequence>